<dbReference type="Gene3D" id="3.40.710.10">
    <property type="entry name" value="DD-peptidase/beta-lactamase superfamily"/>
    <property type="match status" value="1"/>
</dbReference>
<dbReference type="Pfam" id="PF00768">
    <property type="entry name" value="Peptidase_S11"/>
    <property type="match status" value="1"/>
</dbReference>
<evidence type="ECO:0000313" key="3">
    <source>
        <dbReference type="EMBL" id="OGG57343.1"/>
    </source>
</evidence>
<evidence type="ECO:0000256" key="1">
    <source>
        <dbReference type="SAM" id="SignalP"/>
    </source>
</evidence>
<comment type="caution">
    <text evidence="3">The sequence shown here is derived from an EMBL/GenBank/DDBJ whole genome shotgun (WGS) entry which is preliminary data.</text>
</comment>
<dbReference type="GO" id="GO:0009002">
    <property type="term" value="F:serine-type D-Ala-D-Ala carboxypeptidase activity"/>
    <property type="evidence" value="ECO:0007669"/>
    <property type="project" value="InterPro"/>
</dbReference>
<feature type="signal peptide" evidence="1">
    <location>
        <begin position="1"/>
        <end position="15"/>
    </location>
</feature>
<protein>
    <recommendedName>
        <fullName evidence="2">Peptidase S11 D-alanyl-D-alanine carboxypeptidase A N-terminal domain-containing protein</fullName>
    </recommendedName>
</protein>
<dbReference type="InterPro" id="IPR012338">
    <property type="entry name" value="Beta-lactam/transpept-like"/>
</dbReference>
<gene>
    <name evidence="3" type="ORF">A2853_02385</name>
</gene>
<dbReference type="PANTHER" id="PTHR35333:SF4">
    <property type="entry name" value="SLR0121 PROTEIN"/>
    <property type="match status" value="1"/>
</dbReference>
<proteinExistence type="predicted"/>
<evidence type="ECO:0000313" key="4">
    <source>
        <dbReference type="Proteomes" id="UP000177958"/>
    </source>
</evidence>
<dbReference type="InterPro" id="IPR000871">
    <property type="entry name" value="Beta-lactam_class-A"/>
</dbReference>
<dbReference type="Proteomes" id="UP000177958">
    <property type="component" value="Unassembled WGS sequence"/>
</dbReference>
<feature type="domain" description="Peptidase S11 D-alanyl-D-alanine carboxypeptidase A N-terminal" evidence="2">
    <location>
        <begin position="41"/>
        <end position="276"/>
    </location>
</feature>
<dbReference type="GO" id="GO:0030655">
    <property type="term" value="P:beta-lactam antibiotic catabolic process"/>
    <property type="evidence" value="ECO:0007669"/>
    <property type="project" value="InterPro"/>
</dbReference>
<dbReference type="GO" id="GO:0006508">
    <property type="term" value="P:proteolysis"/>
    <property type="evidence" value="ECO:0007669"/>
    <property type="project" value="InterPro"/>
</dbReference>
<feature type="chain" id="PRO_5012430078" description="Peptidase S11 D-alanyl-D-alanine carboxypeptidase A N-terminal domain-containing protein" evidence="1">
    <location>
        <begin position="16"/>
        <end position="300"/>
    </location>
</feature>
<organism evidence="3 4">
    <name type="scientific">Candidatus Kaiserbacteria bacterium RIFCSPHIGHO2_01_FULL_55_17</name>
    <dbReference type="NCBI Taxonomy" id="1798484"/>
    <lineage>
        <taxon>Bacteria</taxon>
        <taxon>Candidatus Kaiseribacteriota</taxon>
    </lineage>
</organism>
<accession>A0A1F6D7D1</accession>
<dbReference type="EMBL" id="MFKX01000029">
    <property type="protein sequence ID" value="OGG57343.1"/>
    <property type="molecule type" value="Genomic_DNA"/>
</dbReference>
<sequence>MLVIAAAIILLIAFAAISSPPETTDQAAAAALAVDPFDSVALEANAAIVIDIPSGTTLYEKNADAQLPLASLTKVALALVVAEALPLDTVITIPYYASGAGSGAHLLKGEEWRLADIIDFTLVESSNNGAEILADATNAAIHDLHPGSPAEHATLWRMNDLARTLGLPQMYFLNVSGLDLSTTQAGAFGSARDVAKLFAYAASARPGLFAGTAQEGITLTALNGREALASNTNVAQGAIPGLIMGKTGFTDLAGGNLAVVFDVGLSHPAVAVVLGSSEEDRFEDIRQLVEAARLSFSDAE</sequence>
<dbReference type="SUPFAM" id="SSF56601">
    <property type="entry name" value="beta-lactamase/transpeptidase-like"/>
    <property type="match status" value="1"/>
</dbReference>
<evidence type="ECO:0000259" key="2">
    <source>
        <dbReference type="Pfam" id="PF00768"/>
    </source>
</evidence>
<dbReference type="InterPro" id="IPR001967">
    <property type="entry name" value="Peptidase_S11_N"/>
</dbReference>
<reference evidence="3 4" key="1">
    <citation type="journal article" date="2016" name="Nat. Commun.">
        <title>Thousands of microbial genomes shed light on interconnected biogeochemical processes in an aquifer system.</title>
        <authorList>
            <person name="Anantharaman K."/>
            <person name="Brown C.T."/>
            <person name="Hug L.A."/>
            <person name="Sharon I."/>
            <person name="Castelle C.J."/>
            <person name="Probst A.J."/>
            <person name="Thomas B.C."/>
            <person name="Singh A."/>
            <person name="Wilkins M.J."/>
            <person name="Karaoz U."/>
            <person name="Brodie E.L."/>
            <person name="Williams K.H."/>
            <person name="Hubbard S.S."/>
            <person name="Banfield J.F."/>
        </authorList>
    </citation>
    <scope>NUCLEOTIDE SEQUENCE [LARGE SCALE GENOMIC DNA]</scope>
</reference>
<keyword evidence="1" id="KW-0732">Signal</keyword>
<name>A0A1F6D7D1_9BACT</name>
<dbReference type="AlphaFoldDB" id="A0A1F6D7D1"/>
<dbReference type="GO" id="GO:0046677">
    <property type="term" value="P:response to antibiotic"/>
    <property type="evidence" value="ECO:0007669"/>
    <property type="project" value="InterPro"/>
</dbReference>
<dbReference type="PANTHER" id="PTHR35333">
    <property type="entry name" value="BETA-LACTAMASE"/>
    <property type="match status" value="1"/>
</dbReference>
<dbReference type="GO" id="GO:0008800">
    <property type="term" value="F:beta-lactamase activity"/>
    <property type="evidence" value="ECO:0007669"/>
    <property type="project" value="InterPro"/>
</dbReference>